<comment type="caution">
    <text evidence="1">The sequence shown here is derived from an EMBL/GenBank/DDBJ whole genome shotgun (WGS) entry which is preliminary data.</text>
</comment>
<name>A0A7Z7J9W1_9BURK</name>
<gene>
    <name evidence="1" type="ORF">CBM2594_A90008</name>
</gene>
<evidence type="ECO:0000313" key="1">
    <source>
        <dbReference type="EMBL" id="SPC20075.1"/>
    </source>
</evidence>
<sequence>MSVPCHLANSLQSGGLSDLRSDKKILQKMCACARLAPIPCRSAVPGNVAPPHTCRRVWQLRLSRLVFRIRFTILGPVSRIDHYI</sequence>
<organism evidence="1">
    <name type="scientific">Cupriavidus taiwanensis</name>
    <dbReference type="NCBI Taxonomy" id="164546"/>
    <lineage>
        <taxon>Bacteria</taxon>
        <taxon>Pseudomonadati</taxon>
        <taxon>Pseudomonadota</taxon>
        <taxon>Betaproteobacteria</taxon>
        <taxon>Burkholderiales</taxon>
        <taxon>Burkholderiaceae</taxon>
        <taxon>Cupriavidus</taxon>
    </lineage>
</organism>
<dbReference type="Proteomes" id="UP000257139">
    <property type="component" value="Chromosome CBM2594_a"/>
</dbReference>
<accession>A0A7Z7J9W1</accession>
<dbReference type="AlphaFoldDB" id="A0A7Z7J9W1"/>
<reference evidence="1" key="1">
    <citation type="submission" date="2018-01" db="EMBL/GenBank/DDBJ databases">
        <authorList>
            <person name="Clerissi C."/>
        </authorList>
    </citation>
    <scope>NUCLEOTIDE SEQUENCE [LARGE SCALE GENOMIC DNA]</scope>
    <source>
        <strain evidence="1">Cupriavidus taiwanensis STM 6021</strain>
    </source>
</reference>
<protein>
    <submittedName>
        <fullName evidence="1">Uncharacterized protein</fullName>
    </submittedName>
</protein>
<proteinExistence type="predicted"/>
<dbReference type="EMBL" id="OGUU01000013">
    <property type="protein sequence ID" value="SPC20075.1"/>
    <property type="molecule type" value="Genomic_DNA"/>
</dbReference>